<dbReference type="AlphaFoldDB" id="A0A3N4HGE5"/>
<proteinExistence type="predicted"/>
<feature type="region of interest" description="Disordered" evidence="1">
    <location>
        <begin position="349"/>
        <end position="474"/>
    </location>
</feature>
<gene>
    <name evidence="2" type="ORF">BJ508DRAFT_314089</name>
</gene>
<dbReference type="Pfam" id="PF16815">
    <property type="entry name" value="HRI1"/>
    <property type="match status" value="1"/>
</dbReference>
<feature type="region of interest" description="Disordered" evidence="1">
    <location>
        <begin position="723"/>
        <end position="771"/>
    </location>
</feature>
<protein>
    <submittedName>
        <fullName evidence="2">Uncharacterized protein</fullName>
    </submittedName>
</protein>
<accession>A0A3N4HGE5</accession>
<evidence type="ECO:0000256" key="1">
    <source>
        <dbReference type="SAM" id="MobiDB-lite"/>
    </source>
</evidence>
<evidence type="ECO:0000313" key="3">
    <source>
        <dbReference type="Proteomes" id="UP000275078"/>
    </source>
</evidence>
<feature type="region of interest" description="Disordered" evidence="1">
    <location>
        <begin position="654"/>
        <end position="710"/>
    </location>
</feature>
<name>A0A3N4HGE5_ASCIM</name>
<feature type="compositionally biased region" description="Acidic residues" evidence="1">
    <location>
        <begin position="696"/>
        <end position="710"/>
    </location>
</feature>
<feature type="region of interest" description="Disordered" evidence="1">
    <location>
        <begin position="610"/>
        <end position="629"/>
    </location>
</feature>
<evidence type="ECO:0000313" key="2">
    <source>
        <dbReference type="EMBL" id="RPA73149.1"/>
    </source>
</evidence>
<feature type="compositionally biased region" description="Low complexity" evidence="1">
    <location>
        <begin position="391"/>
        <end position="413"/>
    </location>
</feature>
<feature type="compositionally biased region" description="Low complexity" evidence="1">
    <location>
        <begin position="673"/>
        <end position="686"/>
    </location>
</feature>
<keyword evidence="3" id="KW-1185">Reference proteome</keyword>
<sequence>MLTVQVLHPDSPERRISAVRLTSSKHHFIDIRIRPHPEAKVFWQKPLNPDLRCLSPFAKYENPELVRCSVGRIATFKNPDWHTRREFSIDTKPIDGAETDERATIKACEDDWSYEETIWLRPGPHGEVRKPIREKWMGMSSAWNQTVVLSLVEVLPGKPTKSSKGRRSKADTRNVDCQDARGMVIRIGHYIQAAMIVNGRLTVERWSFSPLKGQGRFGGRGAYEWQQILRMGQDKLPCKIVMGGSKRNTADSTTWEPPVTVGHEHQEGRFVWRVIETETHPDTTIPHLRGGKTPWLRNQARPNPDFIPHPIHSKAVDDIQVEYDPRPEAIFEMNPSIGEFVPATRGGRAASESEYTSGKWHPAQQHPTRMRRAESIFMPPKDWRRGRRRSSSASTASPFIPAPLSAPASPIPIKVRPRQESIHHQIQSHFPPLGHQPPARLPPLPVKPPPGVALSPIPSPKTSPRLPPPPPPVSLPPHPFPNGYVLPPPSYPCYEYSPTHTVPFIRFFPFPAEPPATAPPLPAEPQVTAPPPAFASQMPEPPLFGCQPAPDAYPDFCEEAEKFKYWSFHLPRHNYLDEKVQDKVREFHLPDSCHKRNWTEDWRGYFARRTKSPQPETTPKEENGLQHTGVPSLFAPLLTSLAKRTPFLFTPSERDQLRKHQKASPLPPQSPIASEVSSVATSSSSEDAIFLTRSIEEEDSEYETDSEDESIVFILAQPRPTGMFKCFQAPSSPETSKERRPSSNASSPRAKKEDRSIPIMDPSNGHSLFELPRSRPRASTAIRISPPPHLDAITTITPTSKALSTSPPTTRRSIAVERAYPSPAPSPVPSETGTWTPKDELSERLDNIDLAIRTSAWSVNGELIFPTSLAREPTEWCGDVKARIDRSGVITSVVQPESPSVEELRVLGG</sequence>
<organism evidence="2 3">
    <name type="scientific">Ascobolus immersus RN42</name>
    <dbReference type="NCBI Taxonomy" id="1160509"/>
    <lineage>
        <taxon>Eukaryota</taxon>
        <taxon>Fungi</taxon>
        <taxon>Dikarya</taxon>
        <taxon>Ascomycota</taxon>
        <taxon>Pezizomycotina</taxon>
        <taxon>Pezizomycetes</taxon>
        <taxon>Pezizales</taxon>
        <taxon>Ascobolaceae</taxon>
        <taxon>Ascobolus</taxon>
    </lineage>
</organism>
<dbReference type="Proteomes" id="UP000275078">
    <property type="component" value="Unassembled WGS sequence"/>
</dbReference>
<feature type="compositionally biased region" description="Pro residues" evidence="1">
    <location>
        <begin position="439"/>
        <end position="474"/>
    </location>
</feature>
<reference evidence="2 3" key="1">
    <citation type="journal article" date="2018" name="Nat. Ecol. Evol.">
        <title>Pezizomycetes genomes reveal the molecular basis of ectomycorrhizal truffle lifestyle.</title>
        <authorList>
            <person name="Murat C."/>
            <person name="Payen T."/>
            <person name="Noel B."/>
            <person name="Kuo A."/>
            <person name="Morin E."/>
            <person name="Chen J."/>
            <person name="Kohler A."/>
            <person name="Krizsan K."/>
            <person name="Balestrini R."/>
            <person name="Da Silva C."/>
            <person name="Montanini B."/>
            <person name="Hainaut M."/>
            <person name="Levati E."/>
            <person name="Barry K.W."/>
            <person name="Belfiori B."/>
            <person name="Cichocki N."/>
            <person name="Clum A."/>
            <person name="Dockter R.B."/>
            <person name="Fauchery L."/>
            <person name="Guy J."/>
            <person name="Iotti M."/>
            <person name="Le Tacon F."/>
            <person name="Lindquist E.A."/>
            <person name="Lipzen A."/>
            <person name="Malagnac F."/>
            <person name="Mello A."/>
            <person name="Molinier V."/>
            <person name="Miyauchi S."/>
            <person name="Poulain J."/>
            <person name="Riccioni C."/>
            <person name="Rubini A."/>
            <person name="Sitrit Y."/>
            <person name="Splivallo R."/>
            <person name="Traeger S."/>
            <person name="Wang M."/>
            <person name="Zifcakova L."/>
            <person name="Wipf D."/>
            <person name="Zambonelli A."/>
            <person name="Paolocci F."/>
            <person name="Nowrousian M."/>
            <person name="Ottonello S."/>
            <person name="Baldrian P."/>
            <person name="Spatafora J.W."/>
            <person name="Henrissat B."/>
            <person name="Nagy L.G."/>
            <person name="Aury J.M."/>
            <person name="Wincker P."/>
            <person name="Grigoriev I.V."/>
            <person name="Bonfante P."/>
            <person name="Martin F.M."/>
        </authorList>
    </citation>
    <scope>NUCLEOTIDE SEQUENCE [LARGE SCALE GENOMIC DNA]</scope>
    <source>
        <strain evidence="2 3">RN42</strain>
    </source>
</reference>
<dbReference type="EMBL" id="ML119832">
    <property type="protein sequence ID" value="RPA73149.1"/>
    <property type="molecule type" value="Genomic_DNA"/>
</dbReference>
<dbReference type="OrthoDB" id="4045395at2759"/>
<dbReference type="InterPro" id="IPR031818">
    <property type="entry name" value="Hri1"/>
</dbReference>